<dbReference type="AlphaFoldDB" id="A0A6J4QUW9"/>
<feature type="compositionally biased region" description="Gly residues" evidence="1">
    <location>
        <begin position="50"/>
        <end position="60"/>
    </location>
</feature>
<proteinExistence type="predicted"/>
<sequence>AFVGSQGEARRSRRGRRPEVRCRGGPEFARPGEALRRWDLPDGADLHAASGGGHGRSGQL</sequence>
<organism evidence="2">
    <name type="scientific">uncultured Rubrobacteraceae bacterium</name>
    <dbReference type="NCBI Taxonomy" id="349277"/>
    <lineage>
        <taxon>Bacteria</taxon>
        <taxon>Bacillati</taxon>
        <taxon>Actinomycetota</taxon>
        <taxon>Rubrobacteria</taxon>
        <taxon>Rubrobacterales</taxon>
        <taxon>Rubrobacteraceae</taxon>
        <taxon>environmental samples</taxon>
    </lineage>
</organism>
<feature type="non-terminal residue" evidence="2">
    <location>
        <position position="1"/>
    </location>
</feature>
<feature type="non-terminal residue" evidence="2">
    <location>
        <position position="60"/>
    </location>
</feature>
<dbReference type="EMBL" id="CADCVC010000220">
    <property type="protein sequence ID" value="CAA9452826.1"/>
    <property type="molecule type" value="Genomic_DNA"/>
</dbReference>
<reference evidence="2" key="1">
    <citation type="submission" date="2020-02" db="EMBL/GenBank/DDBJ databases">
        <authorList>
            <person name="Meier V. D."/>
        </authorList>
    </citation>
    <scope>NUCLEOTIDE SEQUENCE</scope>
    <source>
        <strain evidence="2">AVDCRST_MAG80</strain>
    </source>
</reference>
<gene>
    <name evidence="2" type="ORF">AVDCRST_MAG80-2491</name>
</gene>
<protein>
    <submittedName>
        <fullName evidence="2">Uncharacterized protein</fullName>
    </submittedName>
</protein>
<feature type="region of interest" description="Disordered" evidence="1">
    <location>
        <begin position="1"/>
        <end position="60"/>
    </location>
</feature>
<evidence type="ECO:0000313" key="2">
    <source>
        <dbReference type="EMBL" id="CAA9452826.1"/>
    </source>
</evidence>
<evidence type="ECO:0000256" key="1">
    <source>
        <dbReference type="SAM" id="MobiDB-lite"/>
    </source>
</evidence>
<name>A0A6J4QUW9_9ACTN</name>
<accession>A0A6J4QUW9</accession>